<dbReference type="InterPro" id="IPR000064">
    <property type="entry name" value="NLP_P60_dom"/>
</dbReference>
<evidence type="ECO:0000259" key="5">
    <source>
        <dbReference type="PROSITE" id="PS51935"/>
    </source>
</evidence>
<gene>
    <name evidence="6" type="ORF">RM706_15650</name>
</gene>
<evidence type="ECO:0000256" key="2">
    <source>
        <dbReference type="ARBA" id="ARBA00022670"/>
    </source>
</evidence>
<name>A0ABU3AEQ3_9FLAO</name>
<dbReference type="Proteomes" id="UP001255246">
    <property type="component" value="Unassembled WGS sequence"/>
</dbReference>
<dbReference type="RefSeq" id="WP_311353209.1">
    <property type="nucleotide sequence ID" value="NZ_JAVRHR010000005.1"/>
</dbReference>
<keyword evidence="2" id="KW-0645">Protease</keyword>
<reference evidence="6 7" key="1">
    <citation type="submission" date="2023-09" db="EMBL/GenBank/DDBJ databases">
        <authorList>
            <person name="Rey-Velasco X."/>
        </authorList>
    </citation>
    <scope>NUCLEOTIDE SEQUENCE [LARGE SCALE GENOMIC DNA]</scope>
    <source>
        <strain evidence="6 7">F388</strain>
    </source>
</reference>
<evidence type="ECO:0000256" key="3">
    <source>
        <dbReference type="ARBA" id="ARBA00022801"/>
    </source>
</evidence>
<comment type="caution">
    <text evidence="6">The sequence shown here is derived from an EMBL/GenBank/DDBJ whole genome shotgun (WGS) entry which is preliminary data.</text>
</comment>
<protein>
    <submittedName>
        <fullName evidence="6">C40 family peptidase</fullName>
    </submittedName>
</protein>
<evidence type="ECO:0000256" key="4">
    <source>
        <dbReference type="ARBA" id="ARBA00022807"/>
    </source>
</evidence>
<evidence type="ECO:0000313" key="7">
    <source>
        <dbReference type="Proteomes" id="UP001255246"/>
    </source>
</evidence>
<dbReference type="Pfam" id="PF00877">
    <property type="entry name" value="NLPC_P60"/>
    <property type="match status" value="1"/>
</dbReference>
<organism evidence="6 7">
    <name type="scientific">Croceitalea rosinachiae</name>
    <dbReference type="NCBI Taxonomy" id="3075596"/>
    <lineage>
        <taxon>Bacteria</taxon>
        <taxon>Pseudomonadati</taxon>
        <taxon>Bacteroidota</taxon>
        <taxon>Flavobacteriia</taxon>
        <taxon>Flavobacteriales</taxon>
        <taxon>Flavobacteriaceae</taxon>
        <taxon>Croceitalea</taxon>
    </lineage>
</organism>
<keyword evidence="7" id="KW-1185">Reference proteome</keyword>
<dbReference type="EMBL" id="JAVRHR010000005">
    <property type="protein sequence ID" value="MDT0608474.1"/>
    <property type="molecule type" value="Genomic_DNA"/>
</dbReference>
<dbReference type="SUPFAM" id="SSF54001">
    <property type="entry name" value="Cysteine proteinases"/>
    <property type="match status" value="1"/>
</dbReference>
<proteinExistence type="inferred from homology"/>
<evidence type="ECO:0000256" key="1">
    <source>
        <dbReference type="ARBA" id="ARBA00007074"/>
    </source>
</evidence>
<feature type="domain" description="NlpC/P60" evidence="5">
    <location>
        <begin position="122"/>
        <end position="246"/>
    </location>
</feature>
<dbReference type="PROSITE" id="PS51935">
    <property type="entry name" value="NLPC_P60"/>
    <property type="match status" value="1"/>
</dbReference>
<comment type="similarity">
    <text evidence="1">Belongs to the peptidase C40 family.</text>
</comment>
<keyword evidence="3" id="KW-0378">Hydrolase</keyword>
<dbReference type="Gene3D" id="3.90.1720.10">
    <property type="entry name" value="endopeptidase domain like (from Nostoc punctiforme)"/>
    <property type="match status" value="1"/>
</dbReference>
<dbReference type="Gene3D" id="2.30.30.40">
    <property type="entry name" value="SH3 Domains"/>
    <property type="match status" value="1"/>
</dbReference>
<dbReference type="Pfam" id="PF18348">
    <property type="entry name" value="SH3_16"/>
    <property type="match status" value="1"/>
</dbReference>
<dbReference type="InterPro" id="IPR041382">
    <property type="entry name" value="SH3_16"/>
</dbReference>
<dbReference type="PANTHER" id="PTHR47053">
    <property type="entry name" value="MUREIN DD-ENDOPEPTIDASE MEPH-RELATED"/>
    <property type="match status" value="1"/>
</dbReference>
<dbReference type="InterPro" id="IPR051202">
    <property type="entry name" value="Peptidase_C40"/>
</dbReference>
<dbReference type="PANTHER" id="PTHR47053:SF1">
    <property type="entry name" value="MUREIN DD-ENDOPEPTIDASE MEPH-RELATED"/>
    <property type="match status" value="1"/>
</dbReference>
<keyword evidence="4" id="KW-0788">Thiol protease</keyword>
<evidence type="ECO:0000313" key="6">
    <source>
        <dbReference type="EMBL" id="MDT0608474.1"/>
    </source>
</evidence>
<dbReference type="InterPro" id="IPR038765">
    <property type="entry name" value="Papain-like_cys_pep_sf"/>
</dbReference>
<sequence>MQYGICHLSVVPVRNGTNVNDEMVTQLLYGDHFKVKERRKYYSRIQVAFDNHEGWINNKQYQLILESDFKAIHTKKEQRINTDFIAHVSSNQQLLLPILLGSRIDISKLIDHSFEGNATTVTQSKSNLVKTALLYLNSPYLSGGKTPFGIDASGLTQMVYKINGYKLFRETEKQASQGEPLSFIEESEPGDLVFFDDNDGIINHVGIILKDNYIIHAHGKVRIDRIDHTGIFNVQEKNYSHKLRVIKKIV</sequence>
<accession>A0ABU3AEQ3</accession>